<keyword evidence="15" id="KW-1185">Reference proteome</keyword>
<keyword evidence="9 12" id="KW-0521">NADP</keyword>
<dbReference type="NCBIfam" id="TIGR00326">
    <property type="entry name" value="eubact_ribD"/>
    <property type="match status" value="1"/>
</dbReference>
<comment type="caution">
    <text evidence="14">The sequence shown here is derived from an EMBL/GenBank/DDBJ whole genome shotgun (WGS) entry which is preliminary data.</text>
</comment>
<dbReference type="Gene3D" id="3.40.140.10">
    <property type="entry name" value="Cytidine Deaminase, domain 2"/>
    <property type="match status" value="1"/>
</dbReference>
<dbReference type="Pfam" id="PF01872">
    <property type="entry name" value="RibD_C"/>
    <property type="match status" value="1"/>
</dbReference>
<evidence type="ECO:0000256" key="1">
    <source>
        <dbReference type="ARBA" id="ARBA00002151"/>
    </source>
</evidence>
<organism evidence="14 15">
    <name type="scientific">Candidatus Fervidibacter sacchari</name>
    <dbReference type="NCBI Taxonomy" id="1448929"/>
    <lineage>
        <taxon>Bacteria</taxon>
        <taxon>Candidatus Fervidibacterota</taxon>
        <taxon>Candidatus Fervidibacter</taxon>
    </lineage>
</organism>
<dbReference type="InterPro" id="IPR011549">
    <property type="entry name" value="RibD_C"/>
</dbReference>
<evidence type="ECO:0000256" key="8">
    <source>
        <dbReference type="ARBA" id="ARBA00022833"/>
    </source>
</evidence>
<sequence>MRVDDAFWMRRALRLARKGIGWTSPNPPVGAVIVKDNFLIAEGYHEGAGKPHAEAVALARAGEKAEGATLYVTLEPCDHYGRTPPCTQAIIAARIRRVVVGTIDPNPIVNGRGVARLREAGIEVTVGVLEDEAKELIEPFAKFIRQKIPFVTLKLAMSADGKIATKTGESKWLTGELARKYAHKLRHEHDAVVVGVGTVLADNPQLNVRLLHGKVKQPIRVVVDSYARTPPNANVIRSAETPCIIAVTEKAPNERIEALKKVGAEVWKLPEDSTGRVNLLELLKRLAERDIVSVLVEGGSELAGALVSQRLVDRVILFIAPLLIGGKEAVPAIGGEGFEKLSEALRLTKLRLKRLGNDLVLMARVEAS</sequence>
<evidence type="ECO:0000256" key="9">
    <source>
        <dbReference type="ARBA" id="ARBA00022857"/>
    </source>
</evidence>
<dbReference type="SUPFAM" id="SSF53927">
    <property type="entry name" value="Cytidine deaminase-like"/>
    <property type="match status" value="1"/>
</dbReference>
<name>A0ABT2ELH2_9BACT</name>
<keyword evidence="12 14" id="KW-0378">Hydrolase</keyword>
<keyword evidence="6 12" id="KW-0686">Riboflavin biosynthesis</keyword>
<comment type="catalytic activity">
    <reaction evidence="12">
        <text>5-amino-6-(5-phospho-D-ribitylamino)uracil + NADP(+) = 5-amino-6-(5-phospho-D-ribosylamino)uracil + NADPH + H(+)</text>
        <dbReference type="Rhea" id="RHEA:17845"/>
        <dbReference type="ChEBI" id="CHEBI:15378"/>
        <dbReference type="ChEBI" id="CHEBI:57783"/>
        <dbReference type="ChEBI" id="CHEBI:58349"/>
        <dbReference type="ChEBI" id="CHEBI:58421"/>
        <dbReference type="ChEBI" id="CHEBI:58453"/>
        <dbReference type="EC" id="1.1.1.193"/>
    </reaction>
</comment>
<dbReference type="InterPro" id="IPR016192">
    <property type="entry name" value="APOBEC/CMP_deaminase_Zn-bd"/>
</dbReference>
<dbReference type="Pfam" id="PF00383">
    <property type="entry name" value="dCMP_cyt_deam_1"/>
    <property type="match status" value="1"/>
</dbReference>
<comment type="similarity">
    <text evidence="5 12">In the C-terminal section; belongs to the HTP reductase family.</text>
</comment>
<keyword evidence="10 12" id="KW-0560">Oxidoreductase</keyword>
<evidence type="ECO:0000256" key="10">
    <source>
        <dbReference type="ARBA" id="ARBA00023002"/>
    </source>
</evidence>
<comment type="function">
    <text evidence="1 12">Converts 2,5-diamino-6-(ribosylamino)-4(3h)-pyrimidinone 5'-phosphate into 5-amino-6-(ribosylamino)-2,4(1h,3h)-pyrimidinedione 5'-phosphate.</text>
</comment>
<dbReference type="Gene3D" id="3.40.430.10">
    <property type="entry name" value="Dihydrofolate Reductase, subunit A"/>
    <property type="match status" value="1"/>
</dbReference>
<dbReference type="RefSeq" id="WP_259094843.1">
    <property type="nucleotide sequence ID" value="NZ_CP130454.1"/>
</dbReference>
<evidence type="ECO:0000256" key="12">
    <source>
        <dbReference type="PIRNR" id="PIRNR006769"/>
    </source>
</evidence>
<dbReference type="InterPro" id="IPR050765">
    <property type="entry name" value="Riboflavin_Biosynth_HTPR"/>
</dbReference>
<accession>A0ABT2ELH2</accession>
<comment type="catalytic activity">
    <reaction evidence="12">
        <text>2,5-diamino-6-hydroxy-4-(5-phosphoribosylamino)-pyrimidine + H2O + H(+) = 5-amino-6-(5-phospho-D-ribosylamino)uracil + NH4(+)</text>
        <dbReference type="Rhea" id="RHEA:21868"/>
        <dbReference type="ChEBI" id="CHEBI:15377"/>
        <dbReference type="ChEBI" id="CHEBI:15378"/>
        <dbReference type="ChEBI" id="CHEBI:28938"/>
        <dbReference type="ChEBI" id="CHEBI:58453"/>
        <dbReference type="ChEBI" id="CHEBI:58614"/>
        <dbReference type="EC" id="3.5.4.26"/>
    </reaction>
</comment>
<proteinExistence type="inferred from homology"/>
<feature type="domain" description="CMP/dCMP-type deaminase" evidence="13">
    <location>
        <begin position="3"/>
        <end position="125"/>
    </location>
</feature>
<evidence type="ECO:0000259" key="13">
    <source>
        <dbReference type="PROSITE" id="PS51747"/>
    </source>
</evidence>
<evidence type="ECO:0000256" key="11">
    <source>
        <dbReference type="ARBA" id="ARBA00023268"/>
    </source>
</evidence>
<dbReference type="InterPro" id="IPR004794">
    <property type="entry name" value="Eubact_RibD"/>
</dbReference>
<evidence type="ECO:0000313" key="14">
    <source>
        <dbReference type="EMBL" id="MCS3918798.1"/>
    </source>
</evidence>
<dbReference type="EC" id="1.1.1.193" evidence="12"/>
<comment type="pathway">
    <text evidence="2 12">Cofactor biosynthesis; riboflavin biosynthesis; 5-amino-6-(D-ribitylamino)uracil from GTP: step 2/4.</text>
</comment>
<dbReference type="Proteomes" id="UP001204798">
    <property type="component" value="Unassembled WGS sequence"/>
</dbReference>
<dbReference type="GO" id="GO:0008835">
    <property type="term" value="F:diaminohydroxyphosphoribosylaminopyrimidine deaminase activity"/>
    <property type="evidence" value="ECO:0007669"/>
    <property type="project" value="UniProtKB-EC"/>
</dbReference>
<dbReference type="InterPro" id="IPR002734">
    <property type="entry name" value="RibDG_C"/>
</dbReference>
<evidence type="ECO:0000256" key="7">
    <source>
        <dbReference type="ARBA" id="ARBA00022723"/>
    </source>
</evidence>
<evidence type="ECO:0000256" key="3">
    <source>
        <dbReference type="ARBA" id="ARBA00004910"/>
    </source>
</evidence>
<keyword evidence="11" id="KW-0511">Multifunctional enzyme</keyword>
<keyword evidence="7 12" id="KW-0479">Metal-binding</keyword>
<dbReference type="SUPFAM" id="SSF53597">
    <property type="entry name" value="Dihydrofolate reductase-like"/>
    <property type="match status" value="1"/>
</dbReference>
<evidence type="ECO:0000256" key="5">
    <source>
        <dbReference type="ARBA" id="ARBA00007417"/>
    </source>
</evidence>
<reference evidence="14 15" key="1">
    <citation type="submission" date="2022-08" db="EMBL/GenBank/DDBJ databases">
        <title>Bacterial and archaeal communities from various locations to study Microbial Dark Matter (Phase II).</title>
        <authorList>
            <person name="Stepanauskas R."/>
        </authorList>
    </citation>
    <scope>NUCLEOTIDE SEQUENCE [LARGE SCALE GENOMIC DNA]</scope>
    <source>
        <strain evidence="14 15">PD1</strain>
    </source>
</reference>
<dbReference type="GO" id="GO:0008703">
    <property type="term" value="F:5-amino-6-(5-phosphoribosylamino)uracil reductase activity"/>
    <property type="evidence" value="ECO:0007669"/>
    <property type="project" value="UniProtKB-EC"/>
</dbReference>
<dbReference type="InterPro" id="IPR024072">
    <property type="entry name" value="DHFR-like_dom_sf"/>
</dbReference>
<dbReference type="PANTHER" id="PTHR38011:SF7">
    <property type="entry name" value="2,5-DIAMINO-6-RIBOSYLAMINO-4(3H)-PYRIMIDINONE 5'-PHOSPHATE REDUCTASE"/>
    <property type="match status" value="1"/>
</dbReference>
<evidence type="ECO:0000313" key="15">
    <source>
        <dbReference type="Proteomes" id="UP001204798"/>
    </source>
</evidence>
<evidence type="ECO:0000256" key="4">
    <source>
        <dbReference type="ARBA" id="ARBA00005259"/>
    </source>
</evidence>
<protein>
    <recommendedName>
        <fullName evidence="12">Riboflavin biosynthesis protein RibD</fullName>
    </recommendedName>
    <domain>
        <recommendedName>
            <fullName evidence="12">Diaminohydroxyphosphoribosylaminopyrimidine deaminase</fullName>
            <shortName evidence="12">DRAP deaminase</shortName>
            <ecNumber evidence="12">3.5.4.26</ecNumber>
        </recommendedName>
        <alternativeName>
            <fullName evidence="12">Riboflavin-specific deaminase</fullName>
        </alternativeName>
    </domain>
    <domain>
        <recommendedName>
            <fullName evidence="12">5-amino-6-(5-phosphoribosylamino)uracil reductase</fullName>
            <ecNumber evidence="12">1.1.1.193</ecNumber>
        </recommendedName>
        <alternativeName>
            <fullName evidence="12">HTP reductase</fullName>
        </alternativeName>
    </domain>
</protein>
<dbReference type="NCBIfam" id="TIGR00227">
    <property type="entry name" value="ribD_Cterm"/>
    <property type="match status" value="1"/>
</dbReference>
<dbReference type="PROSITE" id="PS51747">
    <property type="entry name" value="CYT_DCMP_DEAMINASES_2"/>
    <property type="match status" value="1"/>
</dbReference>
<dbReference type="PROSITE" id="PS00903">
    <property type="entry name" value="CYT_DCMP_DEAMINASES_1"/>
    <property type="match status" value="1"/>
</dbReference>
<evidence type="ECO:0000256" key="2">
    <source>
        <dbReference type="ARBA" id="ARBA00004882"/>
    </source>
</evidence>
<gene>
    <name evidence="14" type="ORF">M2350_001198</name>
</gene>
<dbReference type="InterPro" id="IPR002125">
    <property type="entry name" value="CMP_dCMP_dom"/>
</dbReference>
<comment type="cofactor">
    <cofactor evidence="12">
        <name>Zn(2+)</name>
        <dbReference type="ChEBI" id="CHEBI:29105"/>
    </cofactor>
    <text evidence="12">Binds 1 zinc ion.</text>
</comment>
<keyword evidence="8 12" id="KW-0862">Zinc</keyword>
<dbReference type="EMBL" id="JANUCP010000002">
    <property type="protein sequence ID" value="MCS3918798.1"/>
    <property type="molecule type" value="Genomic_DNA"/>
</dbReference>
<evidence type="ECO:0000256" key="6">
    <source>
        <dbReference type="ARBA" id="ARBA00022619"/>
    </source>
</evidence>
<comment type="pathway">
    <text evidence="3 12">Cofactor biosynthesis; riboflavin biosynthesis; 5-amino-6-(D-ribitylamino)uracil from GTP: step 3/4.</text>
</comment>
<dbReference type="CDD" id="cd01284">
    <property type="entry name" value="Riboflavin_deaminase-reductase"/>
    <property type="match status" value="1"/>
</dbReference>
<dbReference type="PANTHER" id="PTHR38011">
    <property type="entry name" value="DIHYDROFOLATE REDUCTASE FAMILY PROTEIN (AFU_ORTHOLOGUE AFUA_8G06820)"/>
    <property type="match status" value="1"/>
</dbReference>
<dbReference type="InterPro" id="IPR016193">
    <property type="entry name" value="Cytidine_deaminase-like"/>
</dbReference>
<dbReference type="PIRSF" id="PIRSF006769">
    <property type="entry name" value="RibD"/>
    <property type="match status" value="1"/>
</dbReference>
<comment type="similarity">
    <text evidence="4 12">In the N-terminal section; belongs to the cytidine and deoxycytidylate deaminase family.</text>
</comment>
<dbReference type="EC" id="3.5.4.26" evidence="12"/>